<dbReference type="SUPFAM" id="SSF46785">
    <property type="entry name" value="Winged helix' DNA-binding domain"/>
    <property type="match status" value="1"/>
</dbReference>
<keyword evidence="2" id="KW-0238">DNA-binding</keyword>
<dbReference type="PANTHER" id="PTHR33164">
    <property type="entry name" value="TRANSCRIPTIONAL REGULATOR, MARR FAMILY"/>
    <property type="match status" value="1"/>
</dbReference>
<feature type="domain" description="HTH marR-type" evidence="4">
    <location>
        <begin position="6"/>
        <end position="139"/>
    </location>
</feature>
<dbReference type="InterPro" id="IPR039422">
    <property type="entry name" value="MarR/SlyA-like"/>
</dbReference>
<evidence type="ECO:0000259" key="4">
    <source>
        <dbReference type="PROSITE" id="PS50995"/>
    </source>
</evidence>
<dbReference type="PRINTS" id="PR00598">
    <property type="entry name" value="HTHMARR"/>
</dbReference>
<dbReference type="Pfam" id="PF01047">
    <property type="entry name" value="MarR"/>
    <property type="match status" value="1"/>
</dbReference>
<dbReference type="EMBL" id="UGGP01000001">
    <property type="protein sequence ID" value="STO06871.1"/>
    <property type="molecule type" value="Genomic_DNA"/>
</dbReference>
<keyword evidence="3" id="KW-0804">Transcription</keyword>
<dbReference type="AlphaFoldDB" id="A0A377FPX9"/>
<organism evidence="5 6">
    <name type="scientific">Exiguobacterium aurantiacum</name>
    <dbReference type="NCBI Taxonomy" id="33987"/>
    <lineage>
        <taxon>Bacteria</taxon>
        <taxon>Bacillati</taxon>
        <taxon>Bacillota</taxon>
        <taxon>Bacilli</taxon>
        <taxon>Bacillales</taxon>
        <taxon>Bacillales Family XII. Incertae Sedis</taxon>
        <taxon>Exiguobacterium</taxon>
    </lineage>
</organism>
<dbReference type="InterPro" id="IPR000835">
    <property type="entry name" value="HTH_MarR-typ"/>
</dbReference>
<dbReference type="GO" id="GO:0006950">
    <property type="term" value="P:response to stress"/>
    <property type="evidence" value="ECO:0007669"/>
    <property type="project" value="TreeGrafter"/>
</dbReference>
<evidence type="ECO:0000313" key="6">
    <source>
        <dbReference type="Proteomes" id="UP000254060"/>
    </source>
</evidence>
<protein>
    <submittedName>
        <fullName evidence="5">Transcriptional repressor MprA</fullName>
    </submittedName>
</protein>
<dbReference type="Proteomes" id="UP000254060">
    <property type="component" value="Unassembled WGS sequence"/>
</dbReference>
<dbReference type="RefSeq" id="WP_029334071.1">
    <property type="nucleotide sequence ID" value="NZ_UGGP01000001.1"/>
</dbReference>
<evidence type="ECO:0000256" key="2">
    <source>
        <dbReference type="ARBA" id="ARBA00023125"/>
    </source>
</evidence>
<dbReference type="PROSITE" id="PS01117">
    <property type="entry name" value="HTH_MARR_1"/>
    <property type="match status" value="1"/>
</dbReference>
<evidence type="ECO:0000313" key="5">
    <source>
        <dbReference type="EMBL" id="STO06871.1"/>
    </source>
</evidence>
<sequence length="144" mass="16327">MEERQALKAITVLFRASQSIQDVVKHEVAAYGLNPTEFSVLELLYHKGDQPIQTIGKKVLLSSGSMTYIVDRLEAKGYLMRKACPSDRRVTYAALTTQGIELMERIFPVHEQRMNELFDGITLNETINHLKTVGKRAEASKKFN</sequence>
<name>A0A377FPX9_9BACL</name>
<proteinExistence type="predicted"/>
<dbReference type="STRING" id="1397694.GCA_000702585_00731"/>
<dbReference type="GO" id="GO:0003700">
    <property type="term" value="F:DNA-binding transcription factor activity"/>
    <property type="evidence" value="ECO:0007669"/>
    <property type="project" value="InterPro"/>
</dbReference>
<evidence type="ECO:0000256" key="1">
    <source>
        <dbReference type="ARBA" id="ARBA00023015"/>
    </source>
</evidence>
<dbReference type="InterPro" id="IPR036390">
    <property type="entry name" value="WH_DNA-bd_sf"/>
</dbReference>
<dbReference type="SMART" id="SM00347">
    <property type="entry name" value="HTH_MARR"/>
    <property type="match status" value="1"/>
</dbReference>
<dbReference type="InterPro" id="IPR023187">
    <property type="entry name" value="Tscrpt_reg_MarR-type_CS"/>
</dbReference>
<reference evidence="5 6" key="1">
    <citation type="submission" date="2018-06" db="EMBL/GenBank/DDBJ databases">
        <authorList>
            <consortium name="Pathogen Informatics"/>
            <person name="Doyle S."/>
        </authorList>
    </citation>
    <scope>NUCLEOTIDE SEQUENCE [LARGE SCALE GENOMIC DNA]</scope>
    <source>
        <strain evidence="5 6">NCTC13163</strain>
    </source>
</reference>
<dbReference type="PANTHER" id="PTHR33164:SF56">
    <property type="entry name" value="HTH-TYPE TRANSCRIPTIONAL REGULATOR MHQR"/>
    <property type="match status" value="1"/>
</dbReference>
<evidence type="ECO:0000256" key="3">
    <source>
        <dbReference type="ARBA" id="ARBA00023163"/>
    </source>
</evidence>
<gene>
    <name evidence="5" type="ORF">NCTC13163_00211</name>
</gene>
<dbReference type="OrthoDB" id="9799747at2"/>
<dbReference type="Gene3D" id="1.10.10.10">
    <property type="entry name" value="Winged helix-like DNA-binding domain superfamily/Winged helix DNA-binding domain"/>
    <property type="match status" value="1"/>
</dbReference>
<dbReference type="PROSITE" id="PS50995">
    <property type="entry name" value="HTH_MARR_2"/>
    <property type="match status" value="1"/>
</dbReference>
<dbReference type="GO" id="GO:0003677">
    <property type="term" value="F:DNA binding"/>
    <property type="evidence" value="ECO:0007669"/>
    <property type="project" value="UniProtKB-KW"/>
</dbReference>
<dbReference type="InterPro" id="IPR036388">
    <property type="entry name" value="WH-like_DNA-bd_sf"/>
</dbReference>
<accession>A0A377FPX9</accession>
<keyword evidence="1" id="KW-0805">Transcription regulation</keyword>